<evidence type="ECO:0000313" key="2">
    <source>
        <dbReference type="Proteomes" id="UP001159427"/>
    </source>
</evidence>
<organism evidence="1 2">
    <name type="scientific">Porites evermanni</name>
    <dbReference type="NCBI Taxonomy" id="104178"/>
    <lineage>
        <taxon>Eukaryota</taxon>
        <taxon>Metazoa</taxon>
        <taxon>Cnidaria</taxon>
        <taxon>Anthozoa</taxon>
        <taxon>Hexacorallia</taxon>
        <taxon>Scleractinia</taxon>
        <taxon>Fungiina</taxon>
        <taxon>Poritidae</taxon>
        <taxon>Porites</taxon>
    </lineage>
</organism>
<comment type="caution">
    <text evidence="1">The sequence shown here is derived from an EMBL/GenBank/DDBJ whole genome shotgun (WGS) entry which is preliminary data.</text>
</comment>
<gene>
    <name evidence="1" type="ORF">PEVE_00008811</name>
</gene>
<reference evidence="1 2" key="1">
    <citation type="submission" date="2022-05" db="EMBL/GenBank/DDBJ databases">
        <authorList>
            <consortium name="Genoscope - CEA"/>
            <person name="William W."/>
        </authorList>
    </citation>
    <scope>NUCLEOTIDE SEQUENCE [LARGE SCALE GENOMIC DNA]</scope>
</reference>
<evidence type="ECO:0000313" key="1">
    <source>
        <dbReference type="EMBL" id="CAH3020831.1"/>
    </source>
</evidence>
<name>A0ABN8LUP5_9CNID</name>
<protein>
    <submittedName>
        <fullName evidence="1">Uncharacterized protein</fullName>
    </submittedName>
</protein>
<dbReference type="Proteomes" id="UP001159427">
    <property type="component" value="Unassembled WGS sequence"/>
</dbReference>
<accession>A0ABN8LUP5</accession>
<dbReference type="EMBL" id="CALNXI010000160">
    <property type="protein sequence ID" value="CAH3020831.1"/>
    <property type="molecule type" value="Genomic_DNA"/>
</dbReference>
<proteinExistence type="predicted"/>
<sequence>MKENILKELDDPQDQRTNIDIVTPDFFDRNQTTKKIRLIERDKKYGLVFDKRFIDRATRVSTPYECQCEFNGIMV</sequence>
<keyword evidence="2" id="KW-1185">Reference proteome</keyword>